<comment type="caution">
    <text evidence="2">The sequence shown here is derived from an EMBL/GenBank/DDBJ whole genome shotgun (WGS) entry which is preliminary data.</text>
</comment>
<dbReference type="Proteomes" id="UP000571128">
    <property type="component" value="Unassembled WGS sequence"/>
</dbReference>
<name>A0A841YI19_9LIST</name>
<organism evidence="2 3">
    <name type="scientific">Listeria fleischmannii</name>
    <dbReference type="NCBI Taxonomy" id="1069827"/>
    <lineage>
        <taxon>Bacteria</taxon>
        <taxon>Bacillati</taxon>
        <taxon>Bacillota</taxon>
        <taxon>Bacilli</taxon>
        <taxon>Bacillales</taxon>
        <taxon>Listeriaceae</taxon>
        <taxon>Listeria</taxon>
    </lineage>
</organism>
<keyword evidence="1" id="KW-0472">Membrane</keyword>
<sequence>MKQTATQLLCATANFKIQFADFQKNRYNKPDEVNQKVVSIMNESMLASIGFWYVVALFGLSWLALGFLVIGVRNNWIRKKKRAQIAAYFGVLPTDFHTYNDLVDVTPYVVELSHIKRYHILELAPKAPFAVIRSTDITNAPTERPLEKPQDIYSIRKPAPKILARGK</sequence>
<reference evidence="2 3" key="1">
    <citation type="submission" date="2020-03" db="EMBL/GenBank/DDBJ databases">
        <title>Soil Listeria distribution.</title>
        <authorList>
            <person name="Liao J."/>
            <person name="Wiedmann M."/>
        </authorList>
    </citation>
    <scope>NUCLEOTIDE SEQUENCE [LARGE SCALE GENOMIC DNA]</scope>
    <source>
        <strain evidence="2 3">FSL L7-1645</strain>
    </source>
</reference>
<evidence type="ECO:0000256" key="1">
    <source>
        <dbReference type="SAM" id="Phobius"/>
    </source>
</evidence>
<keyword evidence="1" id="KW-0812">Transmembrane</keyword>
<evidence type="ECO:0000313" key="2">
    <source>
        <dbReference type="EMBL" id="MBC1399860.1"/>
    </source>
</evidence>
<protein>
    <submittedName>
        <fullName evidence="2">Uncharacterized protein</fullName>
    </submittedName>
</protein>
<proteinExistence type="predicted"/>
<feature type="transmembrane region" description="Helical" evidence="1">
    <location>
        <begin position="51"/>
        <end position="72"/>
    </location>
</feature>
<dbReference type="EMBL" id="JAARPY010000019">
    <property type="protein sequence ID" value="MBC1399860.1"/>
    <property type="molecule type" value="Genomic_DNA"/>
</dbReference>
<gene>
    <name evidence="2" type="ORF">HB844_13425</name>
</gene>
<accession>A0A841YI19</accession>
<dbReference type="AlphaFoldDB" id="A0A841YI19"/>
<keyword evidence="1" id="KW-1133">Transmembrane helix</keyword>
<evidence type="ECO:0000313" key="3">
    <source>
        <dbReference type="Proteomes" id="UP000571128"/>
    </source>
</evidence>